<reference evidence="2" key="1">
    <citation type="journal article" date="2009" name="Proc. Natl. Acad. Sci. U.S.A.">
        <title>Biogeography of the Sulfolobus islandicus pan-genome.</title>
        <authorList>
            <person name="Reno M.L."/>
            <person name="Held N.L."/>
            <person name="Fields C.J."/>
            <person name="Burke P.V."/>
            <person name="Whitaker R.J."/>
        </authorList>
    </citation>
    <scope>NUCLEOTIDE SEQUENCE [LARGE SCALE GENOMIC DNA]</scope>
    <source>
        <strain evidence="2">L.D.8.5 / Lassen #2</strain>
    </source>
</reference>
<sequence>MLEFLTIAGIVRKQNDRYFVDETTRTIASLIKDLDDLEFSN</sequence>
<evidence type="ECO:0000313" key="1">
    <source>
        <dbReference type="EMBL" id="ADB87825.1"/>
    </source>
</evidence>
<name>D2PDQ5_SACI9</name>
<dbReference type="Proteomes" id="UP000001404">
    <property type="component" value="Chromosome"/>
</dbReference>
<gene>
    <name evidence="1" type="ordered locus">LD85_2177</name>
</gene>
<dbReference type="HOGENOM" id="CLU_3263997_0_0_2"/>
<proteinExistence type="predicted"/>
<accession>D2PDQ5</accession>
<dbReference type="KEGG" id="sii:LD85_2177"/>
<dbReference type="AlphaFoldDB" id="D2PDQ5"/>
<protein>
    <submittedName>
        <fullName evidence="1">Uncharacterized protein</fullName>
    </submittedName>
</protein>
<organism evidence="1 2">
    <name type="scientific">Saccharolobus islandicus (strain L.D.8.5 / Lassen #2)</name>
    <name type="common">Sulfolobus islandicus</name>
    <dbReference type="NCBI Taxonomy" id="425944"/>
    <lineage>
        <taxon>Archaea</taxon>
        <taxon>Thermoproteota</taxon>
        <taxon>Thermoprotei</taxon>
        <taxon>Sulfolobales</taxon>
        <taxon>Sulfolobaceae</taxon>
        <taxon>Saccharolobus</taxon>
    </lineage>
</organism>
<dbReference type="EMBL" id="CP001731">
    <property type="protein sequence ID" value="ADB87825.1"/>
    <property type="molecule type" value="Genomic_DNA"/>
</dbReference>
<evidence type="ECO:0000313" key="2">
    <source>
        <dbReference type="Proteomes" id="UP000001404"/>
    </source>
</evidence>